<keyword evidence="2" id="KW-0732">Signal</keyword>
<feature type="domain" description="DUF11" evidence="3">
    <location>
        <begin position="81"/>
        <end position="197"/>
    </location>
</feature>
<dbReference type="RefSeq" id="WP_185029882.1">
    <property type="nucleotide sequence ID" value="NZ_BNBN01000005.1"/>
</dbReference>
<feature type="chain" id="PRO_5031451170" description="DUF11 domain-containing protein" evidence="2">
    <location>
        <begin position="39"/>
        <end position="201"/>
    </location>
</feature>
<sequence>MNSARFATSRGRCAASVVAGLVVTGAALTAVTAAPAFAAPAAPKPPAPSYGYDGHYGDAWVGGKWGQDYYRYPKPTVAHADLKVTASGPSHIDHNQEQVWRVKVTNVGRSTAHAVNLVTTLPNGIDHVADRVSRGTSSYTPGGSLVAGLGSLKPGATVTLDIAGRGPSYGGGTVHLRTEAGTSSREINTSDNSATVTTRIS</sequence>
<dbReference type="AlphaFoldDB" id="A0A7X0HGD4"/>
<dbReference type="InterPro" id="IPR001434">
    <property type="entry name" value="OmcB-like_DUF11"/>
</dbReference>
<gene>
    <name evidence="4" type="ORF">HNQ79_002457</name>
</gene>
<dbReference type="GO" id="GO:0005975">
    <property type="term" value="P:carbohydrate metabolic process"/>
    <property type="evidence" value="ECO:0007669"/>
    <property type="project" value="UniProtKB-ARBA"/>
</dbReference>
<evidence type="ECO:0000313" key="4">
    <source>
        <dbReference type="EMBL" id="MBB6435994.1"/>
    </source>
</evidence>
<dbReference type="InterPro" id="IPR013783">
    <property type="entry name" value="Ig-like_fold"/>
</dbReference>
<proteinExistence type="predicted"/>
<accession>A0A7X0HGD4</accession>
<name>A0A7X0HGD4_9ACTN</name>
<evidence type="ECO:0000256" key="1">
    <source>
        <dbReference type="SAM" id="MobiDB-lite"/>
    </source>
</evidence>
<evidence type="ECO:0000259" key="3">
    <source>
        <dbReference type="Pfam" id="PF01345"/>
    </source>
</evidence>
<evidence type="ECO:0000313" key="5">
    <source>
        <dbReference type="Proteomes" id="UP000540423"/>
    </source>
</evidence>
<feature type="region of interest" description="Disordered" evidence="1">
    <location>
        <begin position="181"/>
        <end position="201"/>
    </location>
</feature>
<keyword evidence="5" id="KW-1185">Reference proteome</keyword>
<reference evidence="4 5" key="1">
    <citation type="submission" date="2020-08" db="EMBL/GenBank/DDBJ databases">
        <title>Genomic Encyclopedia of Type Strains, Phase IV (KMG-IV): sequencing the most valuable type-strain genomes for metagenomic binning, comparative biology and taxonomic classification.</title>
        <authorList>
            <person name="Goeker M."/>
        </authorList>
    </citation>
    <scope>NUCLEOTIDE SEQUENCE [LARGE SCALE GENOMIC DNA]</scope>
    <source>
        <strain evidence="4 5">DSM 40141</strain>
    </source>
</reference>
<protein>
    <recommendedName>
        <fullName evidence="3">DUF11 domain-containing protein</fullName>
    </recommendedName>
</protein>
<dbReference type="EMBL" id="JACHEM010000005">
    <property type="protein sequence ID" value="MBB6435994.1"/>
    <property type="molecule type" value="Genomic_DNA"/>
</dbReference>
<organism evidence="4 5">
    <name type="scientific">Streptomyces candidus</name>
    <dbReference type="NCBI Taxonomy" id="67283"/>
    <lineage>
        <taxon>Bacteria</taxon>
        <taxon>Bacillati</taxon>
        <taxon>Actinomycetota</taxon>
        <taxon>Actinomycetes</taxon>
        <taxon>Kitasatosporales</taxon>
        <taxon>Streptomycetaceae</taxon>
        <taxon>Streptomyces</taxon>
    </lineage>
</organism>
<feature type="signal peptide" evidence="2">
    <location>
        <begin position="1"/>
        <end position="38"/>
    </location>
</feature>
<evidence type="ECO:0000256" key="2">
    <source>
        <dbReference type="SAM" id="SignalP"/>
    </source>
</evidence>
<comment type="caution">
    <text evidence="4">The sequence shown here is derived from an EMBL/GenBank/DDBJ whole genome shotgun (WGS) entry which is preliminary data.</text>
</comment>
<dbReference type="Pfam" id="PF01345">
    <property type="entry name" value="DUF11"/>
    <property type="match status" value="1"/>
</dbReference>
<dbReference type="Gene3D" id="2.60.40.10">
    <property type="entry name" value="Immunoglobulins"/>
    <property type="match status" value="1"/>
</dbReference>
<dbReference type="Proteomes" id="UP000540423">
    <property type="component" value="Unassembled WGS sequence"/>
</dbReference>